<dbReference type="EMBL" id="BMSV01000002">
    <property type="protein sequence ID" value="GGP96607.1"/>
    <property type="molecule type" value="Genomic_DNA"/>
</dbReference>
<evidence type="ECO:0008006" key="4">
    <source>
        <dbReference type="Google" id="ProtNLM"/>
    </source>
</evidence>
<reference evidence="2" key="2">
    <citation type="submission" date="2020-09" db="EMBL/GenBank/DDBJ databases">
        <authorList>
            <person name="Sun Q."/>
            <person name="Ohkuma M."/>
        </authorList>
    </citation>
    <scope>NUCLEOTIDE SEQUENCE</scope>
    <source>
        <strain evidence="2">JCM 4335</strain>
    </source>
</reference>
<gene>
    <name evidence="2" type="ORF">GCM10010249_13540</name>
</gene>
<name>A0A918AXF4_9ACTN</name>
<dbReference type="AlphaFoldDB" id="A0A918AXF4"/>
<evidence type="ECO:0000256" key="1">
    <source>
        <dbReference type="SAM" id="SignalP"/>
    </source>
</evidence>
<proteinExistence type="predicted"/>
<evidence type="ECO:0000313" key="3">
    <source>
        <dbReference type="Proteomes" id="UP000654123"/>
    </source>
</evidence>
<organism evidence="2 3">
    <name type="scientific">Streptomyces roseolilacinus</name>
    <dbReference type="NCBI Taxonomy" id="66904"/>
    <lineage>
        <taxon>Bacteria</taxon>
        <taxon>Bacillati</taxon>
        <taxon>Actinomycetota</taxon>
        <taxon>Actinomycetes</taxon>
        <taxon>Kitasatosporales</taxon>
        <taxon>Streptomycetaceae</taxon>
        <taxon>Streptomyces</taxon>
    </lineage>
</organism>
<accession>A0A918AXF4</accession>
<feature type="chain" id="PRO_5036874120" description="Secreted protein" evidence="1">
    <location>
        <begin position="31"/>
        <end position="127"/>
    </location>
</feature>
<keyword evidence="3" id="KW-1185">Reference proteome</keyword>
<sequence length="127" mass="14063">MNSTARRAALALGTFGALATALVSAPTAHAAETMCATAGYQDESTVCVYDKPNGYQGVLYPGEDMHGHQVEFSLICRKDDRHYGGTSYKVNTRVLNWTFNVPRQGYCSFQVKDLTRGKTWRTPSIHR</sequence>
<feature type="signal peptide" evidence="1">
    <location>
        <begin position="1"/>
        <end position="30"/>
    </location>
</feature>
<dbReference type="RefSeq" id="WP_189530790.1">
    <property type="nucleotide sequence ID" value="NZ_BMSV01000002.1"/>
</dbReference>
<dbReference type="InterPro" id="IPR006311">
    <property type="entry name" value="TAT_signal"/>
</dbReference>
<reference evidence="2" key="1">
    <citation type="journal article" date="2014" name="Int. J. Syst. Evol. Microbiol.">
        <title>Complete genome sequence of Corynebacterium casei LMG S-19264T (=DSM 44701T), isolated from a smear-ripened cheese.</title>
        <authorList>
            <consortium name="US DOE Joint Genome Institute (JGI-PGF)"/>
            <person name="Walter F."/>
            <person name="Albersmeier A."/>
            <person name="Kalinowski J."/>
            <person name="Ruckert C."/>
        </authorList>
    </citation>
    <scope>NUCLEOTIDE SEQUENCE</scope>
    <source>
        <strain evidence="2">JCM 4335</strain>
    </source>
</reference>
<protein>
    <recommendedName>
        <fullName evidence="4">Secreted protein</fullName>
    </recommendedName>
</protein>
<comment type="caution">
    <text evidence="2">The sequence shown here is derived from an EMBL/GenBank/DDBJ whole genome shotgun (WGS) entry which is preliminary data.</text>
</comment>
<evidence type="ECO:0000313" key="2">
    <source>
        <dbReference type="EMBL" id="GGP96607.1"/>
    </source>
</evidence>
<dbReference type="PROSITE" id="PS51318">
    <property type="entry name" value="TAT"/>
    <property type="match status" value="1"/>
</dbReference>
<dbReference type="Proteomes" id="UP000654123">
    <property type="component" value="Unassembled WGS sequence"/>
</dbReference>
<keyword evidence="1" id="KW-0732">Signal</keyword>